<dbReference type="PANTHER" id="PTHR34846">
    <property type="entry name" value="4-CARBOXYMUCONOLACTONE DECARBOXYLASE FAMILY PROTEIN (AFU_ORTHOLOGUE AFUA_6G11590)"/>
    <property type="match status" value="1"/>
</dbReference>
<dbReference type="InterPro" id="IPR029032">
    <property type="entry name" value="AhpD-like"/>
</dbReference>
<sequence>MSIKRINQYKTAPVMMKAMMDLEKTTHESILPLSLRELVKIRASQLNNCAFCLNMHTKDALKAGEEINRLMAISVWKESSFFTDRERAALLWTETLTLLSEKEASDEIYQKVSDQFNDQELAELTVMIAVINAWNRFGVGLAMKAE</sequence>
<evidence type="ECO:0000313" key="3">
    <source>
        <dbReference type="Proteomes" id="UP001154272"/>
    </source>
</evidence>
<evidence type="ECO:0000313" key="2">
    <source>
        <dbReference type="EMBL" id="CAI3948927.1"/>
    </source>
</evidence>
<dbReference type="InterPro" id="IPR003779">
    <property type="entry name" value="CMD-like"/>
</dbReference>
<protein>
    <submittedName>
        <fullName evidence="2">Contains CxxC motif (YciW) (PDB:1GU9)</fullName>
    </submittedName>
</protein>
<evidence type="ECO:0000259" key="1">
    <source>
        <dbReference type="Pfam" id="PF02627"/>
    </source>
</evidence>
<dbReference type="InterPro" id="IPR004675">
    <property type="entry name" value="AhpD_core"/>
</dbReference>
<dbReference type="SUPFAM" id="SSF69118">
    <property type="entry name" value="AhpD-like"/>
    <property type="match status" value="1"/>
</dbReference>
<feature type="domain" description="Carboxymuconolactone decarboxylase-like" evidence="1">
    <location>
        <begin position="14"/>
        <end position="94"/>
    </location>
</feature>
<proteinExistence type="predicted"/>
<reference evidence="2" key="1">
    <citation type="submission" date="2022-10" db="EMBL/GenBank/DDBJ databases">
        <authorList>
            <person name="Botero Cardona J."/>
        </authorList>
    </citation>
    <scope>NUCLEOTIDE SEQUENCE</scope>
    <source>
        <strain evidence="2">R-83534</strain>
    </source>
</reference>
<comment type="caution">
    <text evidence="2">The sequence shown here is derived from an EMBL/GenBank/DDBJ whole genome shotgun (WGS) entry which is preliminary data.</text>
</comment>
<organism evidence="2 3">
    <name type="scientific">Commensalibacter papalotli</name>
    <name type="common">ex Botero et al. 2024</name>
    <dbReference type="NCBI Taxonomy" id="2972766"/>
    <lineage>
        <taxon>Bacteria</taxon>
        <taxon>Pseudomonadati</taxon>
        <taxon>Pseudomonadota</taxon>
        <taxon>Alphaproteobacteria</taxon>
        <taxon>Acetobacterales</taxon>
        <taxon>Acetobacteraceae</taxon>
    </lineage>
</organism>
<keyword evidence="3" id="KW-1185">Reference proteome</keyword>
<dbReference type="RefSeq" id="WP_282024129.1">
    <property type="nucleotide sequence ID" value="NZ_CAMXCH010000003.1"/>
</dbReference>
<dbReference type="Proteomes" id="UP001154272">
    <property type="component" value="Unassembled WGS sequence"/>
</dbReference>
<dbReference type="Gene3D" id="1.20.1290.10">
    <property type="entry name" value="AhpD-like"/>
    <property type="match status" value="1"/>
</dbReference>
<dbReference type="NCBIfam" id="TIGR00778">
    <property type="entry name" value="ahpD_dom"/>
    <property type="match status" value="1"/>
</dbReference>
<dbReference type="PANTHER" id="PTHR34846:SF10">
    <property type="entry name" value="CYTOPLASMIC PROTEIN"/>
    <property type="match status" value="1"/>
</dbReference>
<dbReference type="Pfam" id="PF02627">
    <property type="entry name" value="CMD"/>
    <property type="match status" value="1"/>
</dbReference>
<gene>
    <name evidence="2" type="ORF">R83534S58_LOCUS1590</name>
</gene>
<dbReference type="EMBL" id="CAMXCH010000003">
    <property type="protein sequence ID" value="CAI3948927.1"/>
    <property type="molecule type" value="Genomic_DNA"/>
</dbReference>
<name>A0ABM9HRS6_9PROT</name>
<accession>A0ABM9HRS6</accession>